<proteinExistence type="predicted"/>
<evidence type="ECO:0000313" key="2">
    <source>
        <dbReference type="EMBL" id="KAL3780407.1"/>
    </source>
</evidence>
<keyword evidence="3" id="KW-1185">Reference proteome</keyword>
<name>A0ABD3NXS7_9STRA</name>
<dbReference type="InterPro" id="IPR002048">
    <property type="entry name" value="EF_hand_dom"/>
</dbReference>
<dbReference type="Gene3D" id="1.10.238.10">
    <property type="entry name" value="EF-hand"/>
    <property type="match status" value="1"/>
</dbReference>
<dbReference type="InterPro" id="IPR011992">
    <property type="entry name" value="EF-hand-dom_pair"/>
</dbReference>
<comment type="caution">
    <text evidence="2">The sequence shown here is derived from an EMBL/GenBank/DDBJ whole genome shotgun (WGS) entry which is preliminary data.</text>
</comment>
<dbReference type="SUPFAM" id="SSF47473">
    <property type="entry name" value="EF-hand"/>
    <property type="match status" value="1"/>
</dbReference>
<dbReference type="EMBL" id="JABMIG020000350">
    <property type="protein sequence ID" value="KAL3780407.1"/>
    <property type="molecule type" value="Genomic_DNA"/>
</dbReference>
<evidence type="ECO:0000259" key="1">
    <source>
        <dbReference type="PROSITE" id="PS50222"/>
    </source>
</evidence>
<reference evidence="2 3" key="1">
    <citation type="journal article" date="2020" name="G3 (Bethesda)">
        <title>Improved Reference Genome for Cyclotella cryptica CCMP332, a Model for Cell Wall Morphogenesis, Salinity Adaptation, and Lipid Production in Diatoms (Bacillariophyta).</title>
        <authorList>
            <person name="Roberts W.R."/>
            <person name="Downey K.M."/>
            <person name="Ruck E.C."/>
            <person name="Traller J.C."/>
            <person name="Alverson A.J."/>
        </authorList>
    </citation>
    <scope>NUCLEOTIDE SEQUENCE [LARGE SCALE GENOMIC DNA]</scope>
    <source>
        <strain evidence="2 3">CCMP332</strain>
    </source>
</reference>
<feature type="domain" description="EF-hand" evidence="1">
    <location>
        <begin position="121"/>
        <end position="156"/>
    </location>
</feature>
<gene>
    <name evidence="2" type="ORF">HJC23_004344</name>
</gene>
<evidence type="ECO:0000313" key="3">
    <source>
        <dbReference type="Proteomes" id="UP001516023"/>
    </source>
</evidence>
<protein>
    <recommendedName>
        <fullName evidence="1">EF-hand domain-containing protein</fullName>
    </recommendedName>
</protein>
<organism evidence="2 3">
    <name type="scientific">Cyclotella cryptica</name>
    <dbReference type="NCBI Taxonomy" id="29204"/>
    <lineage>
        <taxon>Eukaryota</taxon>
        <taxon>Sar</taxon>
        <taxon>Stramenopiles</taxon>
        <taxon>Ochrophyta</taxon>
        <taxon>Bacillariophyta</taxon>
        <taxon>Coscinodiscophyceae</taxon>
        <taxon>Thalassiosirophycidae</taxon>
        <taxon>Stephanodiscales</taxon>
        <taxon>Stephanodiscaceae</taxon>
        <taxon>Cyclotella</taxon>
    </lineage>
</organism>
<sequence>MLIRHESQAAQYATQKEMGNEHSSTNRMAISAMSHMMKINKRQLLVLRDHCVCISEKGKTDSGYQISRSKLLASTTAVNLVHTPDYEVLEKLLILWDKNGTDRIDPLLFLAGVSPLASVMDVTTKLRFAFEVFDYKQTGTISRKNMESVLSAINKVSSFFGDAVLHEMQIGVITDDMFQVRTFGEDEDAVVYADKLFKMAVHPLTVEFVSGLGTARYGTVQ</sequence>
<dbReference type="AlphaFoldDB" id="A0ABD3NXS7"/>
<dbReference type="PROSITE" id="PS50222">
    <property type="entry name" value="EF_HAND_2"/>
    <property type="match status" value="1"/>
</dbReference>
<accession>A0ABD3NXS7</accession>
<dbReference type="Proteomes" id="UP001516023">
    <property type="component" value="Unassembled WGS sequence"/>
</dbReference>